<sequence length="395" mass="44518">MKRVVVGLSGGVDSSVAAYLLQRQGYEVIGLFMKNWHDDSVTISDECPWLEDSNDALLVAEKLGIPFQTVDLSKQYQEKIVDYMFSEYEKGRTPNPDVLCNREIKFDVFMKIALSLGADYVATGHYCRKGEIEVDGMPVYQLLAGVDENKDQSYFLCQLSQEQLAKSLFPIGELTKPEVREIAAEMELVTADKKDSQGLCFIGKVRLPEFLQQKLQAKAGLIFEIDPNQEIYTLEKPTHKNQEEALVYESTSIDYTPEMGKVVGKHQGAHYFTTGQRKGLNVGGTKEALFVIATNVKTNTIYTGQGSQHPGLFKKALFVAQSEVHWIRKDLAIANMETMKVMARIRYRQPLQSATLYQYENGIYVSFDEPQSAITQGQFVAWYHREELLGSGVIS</sequence>
<comment type="function">
    <text evidence="9">Catalyzes the 2-thiolation of uridine at the wobble position (U34) of tRNA, leading to the formation of s(2)U34.</text>
</comment>
<feature type="domain" description="tRNA-specific 2-thiouridylase MnmA-like C-terminal" evidence="10">
    <location>
        <begin position="322"/>
        <end position="394"/>
    </location>
</feature>
<dbReference type="CDD" id="cd01998">
    <property type="entry name" value="MnmA_TRMU-like"/>
    <property type="match status" value="1"/>
</dbReference>
<dbReference type="InterPro" id="IPR014729">
    <property type="entry name" value="Rossmann-like_a/b/a_fold"/>
</dbReference>
<dbReference type="GO" id="GO:0005524">
    <property type="term" value="F:ATP binding"/>
    <property type="evidence" value="ECO:0007669"/>
    <property type="project" value="UniProtKB-KW"/>
</dbReference>
<comment type="caution">
    <text evidence="9">Lacks conserved residue(s) required for the propagation of feature annotation.</text>
</comment>
<dbReference type="InterPro" id="IPR004506">
    <property type="entry name" value="MnmA-like"/>
</dbReference>
<dbReference type="Pfam" id="PF20258">
    <property type="entry name" value="tRNA_Me_trans_C"/>
    <property type="match status" value="1"/>
</dbReference>
<evidence type="ECO:0000256" key="7">
    <source>
        <dbReference type="ARBA" id="ARBA00023157"/>
    </source>
</evidence>
<keyword evidence="1 9" id="KW-0820">tRNA-binding</keyword>
<dbReference type="FunFam" id="3.40.50.620:FF:000115">
    <property type="entry name" value="tRNA-specific 2-thiouridylase MnmA"/>
    <property type="match status" value="1"/>
</dbReference>
<feature type="binding site" evidence="9">
    <location>
        <position position="33"/>
    </location>
    <ligand>
        <name>ATP</name>
        <dbReference type="ChEBI" id="CHEBI:30616"/>
    </ligand>
</feature>
<evidence type="ECO:0000256" key="3">
    <source>
        <dbReference type="ARBA" id="ARBA00022694"/>
    </source>
</evidence>
<evidence type="ECO:0000256" key="5">
    <source>
        <dbReference type="ARBA" id="ARBA00022840"/>
    </source>
</evidence>
<keyword evidence="13" id="KW-1185">Reference proteome</keyword>
<name>A0A2U1JIX1_9FLAO</name>
<keyword evidence="3 9" id="KW-0819">tRNA processing</keyword>
<dbReference type="Pfam" id="PF03054">
    <property type="entry name" value="tRNA_Me_trans"/>
    <property type="match status" value="1"/>
</dbReference>
<comment type="catalytic activity">
    <reaction evidence="8 9">
        <text>S-sulfanyl-L-cysteinyl-[protein] + uridine(34) in tRNA + AH2 + ATP = 2-thiouridine(34) in tRNA + L-cysteinyl-[protein] + A + AMP + diphosphate + H(+)</text>
        <dbReference type="Rhea" id="RHEA:47032"/>
        <dbReference type="Rhea" id="RHEA-COMP:10131"/>
        <dbReference type="Rhea" id="RHEA-COMP:11726"/>
        <dbReference type="Rhea" id="RHEA-COMP:11727"/>
        <dbReference type="Rhea" id="RHEA-COMP:11728"/>
        <dbReference type="ChEBI" id="CHEBI:13193"/>
        <dbReference type="ChEBI" id="CHEBI:15378"/>
        <dbReference type="ChEBI" id="CHEBI:17499"/>
        <dbReference type="ChEBI" id="CHEBI:29950"/>
        <dbReference type="ChEBI" id="CHEBI:30616"/>
        <dbReference type="ChEBI" id="CHEBI:33019"/>
        <dbReference type="ChEBI" id="CHEBI:61963"/>
        <dbReference type="ChEBI" id="CHEBI:65315"/>
        <dbReference type="ChEBI" id="CHEBI:87170"/>
        <dbReference type="ChEBI" id="CHEBI:456215"/>
        <dbReference type="EC" id="2.8.1.13"/>
    </reaction>
</comment>
<keyword evidence="9" id="KW-0963">Cytoplasm</keyword>
<dbReference type="SUPFAM" id="SSF52402">
    <property type="entry name" value="Adenine nucleotide alpha hydrolases-like"/>
    <property type="match status" value="1"/>
</dbReference>
<dbReference type="GO" id="GO:0005737">
    <property type="term" value="C:cytoplasm"/>
    <property type="evidence" value="ECO:0007669"/>
    <property type="project" value="UniProtKB-SubCell"/>
</dbReference>
<evidence type="ECO:0000313" key="12">
    <source>
        <dbReference type="EMBL" id="PWA05081.1"/>
    </source>
</evidence>
<dbReference type="AlphaFoldDB" id="A0A2U1JIX1"/>
<keyword evidence="5 9" id="KW-0067">ATP-binding</keyword>
<dbReference type="Proteomes" id="UP000245449">
    <property type="component" value="Unassembled WGS sequence"/>
</dbReference>
<dbReference type="GO" id="GO:0000049">
    <property type="term" value="F:tRNA binding"/>
    <property type="evidence" value="ECO:0007669"/>
    <property type="project" value="UniProtKB-KW"/>
</dbReference>
<evidence type="ECO:0000256" key="6">
    <source>
        <dbReference type="ARBA" id="ARBA00022884"/>
    </source>
</evidence>
<reference evidence="12 13" key="1">
    <citation type="submission" date="2018-04" db="EMBL/GenBank/DDBJ databases">
        <title>Flavobacterium sp. nov., isolated from glacier ice.</title>
        <authorList>
            <person name="Liu Q."/>
            <person name="Xin Y.-H."/>
        </authorList>
    </citation>
    <scope>NUCLEOTIDE SEQUENCE [LARGE SCALE GENOMIC DNA]</scope>
    <source>
        <strain evidence="12 13">RB1R5</strain>
    </source>
</reference>
<dbReference type="NCBIfam" id="NF001138">
    <property type="entry name" value="PRK00143.1"/>
    <property type="match status" value="1"/>
</dbReference>
<comment type="caution">
    <text evidence="12">The sequence shown here is derived from an EMBL/GenBank/DDBJ whole genome shotgun (WGS) entry which is preliminary data.</text>
</comment>
<feature type="site" description="Interaction with tRNA" evidence="9">
    <location>
        <position position="125"/>
    </location>
</feature>
<evidence type="ECO:0000313" key="13">
    <source>
        <dbReference type="Proteomes" id="UP000245449"/>
    </source>
</evidence>
<dbReference type="InterPro" id="IPR046884">
    <property type="entry name" value="MnmA-like_central"/>
</dbReference>
<evidence type="ECO:0000256" key="2">
    <source>
        <dbReference type="ARBA" id="ARBA00022679"/>
    </source>
</evidence>
<feature type="binding site" evidence="9">
    <location>
        <begin position="7"/>
        <end position="14"/>
    </location>
    <ligand>
        <name>ATP</name>
        <dbReference type="ChEBI" id="CHEBI:30616"/>
    </ligand>
</feature>
<dbReference type="GO" id="GO:0002143">
    <property type="term" value="P:tRNA wobble position uridine thiolation"/>
    <property type="evidence" value="ECO:0007669"/>
    <property type="project" value="TreeGrafter"/>
</dbReference>
<dbReference type="Gene3D" id="3.40.50.620">
    <property type="entry name" value="HUPs"/>
    <property type="match status" value="1"/>
</dbReference>
<dbReference type="HAMAP" id="MF_00144">
    <property type="entry name" value="tRNA_thiouridyl_MnmA"/>
    <property type="match status" value="1"/>
</dbReference>
<keyword evidence="6 9" id="KW-0694">RNA-binding</keyword>
<comment type="subcellular location">
    <subcellularLocation>
        <location evidence="9">Cytoplasm</location>
    </subcellularLocation>
</comment>
<feature type="active site" description="Nucleophile" evidence="9">
    <location>
        <position position="100"/>
    </location>
</feature>
<dbReference type="NCBIfam" id="TIGR00420">
    <property type="entry name" value="trmU"/>
    <property type="match status" value="1"/>
</dbReference>
<dbReference type="PANTHER" id="PTHR11933">
    <property type="entry name" value="TRNA 5-METHYLAMINOMETHYL-2-THIOURIDYLATE -METHYLTRANSFERASE"/>
    <property type="match status" value="1"/>
</dbReference>
<evidence type="ECO:0000256" key="8">
    <source>
        <dbReference type="ARBA" id="ARBA00051542"/>
    </source>
</evidence>
<gene>
    <name evidence="9" type="primary">mnmA</name>
    <name evidence="12" type="ORF">DB895_08615</name>
</gene>
<dbReference type="EMBL" id="QCZI01000009">
    <property type="protein sequence ID" value="PWA05081.1"/>
    <property type="molecule type" value="Genomic_DNA"/>
</dbReference>
<organism evidence="12 13">
    <name type="scientific">Flavobacterium psychrotolerans</name>
    <dbReference type="NCBI Taxonomy" id="2169410"/>
    <lineage>
        <taxon>Bacteria</taxon>
        <taxon>Pseudomonadati</taxon>
        <taxon>Bacteroidota</taxon>
        <taxon>Flavobacteriia</taxon>
        <taxon>Flavobacteriales</taxon>
        <taxon>Flavobacteriaceae</taxon>
        <taxon>Flavobacterium</taxon>
    </lineage>
</organism>
<feature type="region of interest" description="Interaction with target base in tRNA" evidence="9">
    <location>
        <begin position="95"/>
        <end position="97"/>
    </location>
</feature>
<dbReference type="Gene3D" id="2.40.30.10">
    <property type="entry name" value="Translation factors"/>
    <property type="match status" value="1"/>
</dbReference>
<comment type="similarity">
    <text evidence="9">Belongs to the MnmA/TRMU family.</text>
</comment>
<feature type="region of interest" description="Interaction with tRNA" evidence="9">
    <location>
        <begin position="150"/>
        <end position="152"/>
    </location>
</feature>
<proteinExistence type="inferred from homology"/>
<dbReference type="OrthoDB" id="9800696at2"/>
<dbReference type="Pfam" id="PF20259">
    <property type="entry name" value="tRNA_Me_trans_M"/>
    <property type="match status" value="1"/>
</dbReference>
<dbReference type="RefSeq" id="WP_116724955.1">
    <property type="nucleotide sequence ID" value="NZ_QCZI01000009.1"/>
</dbReference>
<evidence type="ECO:0000259" key="11">
    <source>
        <dbReference type="Pfam" id="PF20259"/>
    </source>
</evidence>
<evidence type="ECO:0000259" key="10">
    <source>
        <dbReference type="Pfam" id="PF20258"/>
    </source>
</evidence>
<feature type="domain" description="tRNA-specific 2-thiouridylase MnmA-like central" evidence="11">
    <location>
        <begin position="257"/>
        <end position="304"/>
    </location>
</feature>
<evidence type="ECO:0000256" key="1">
    <source>
        <dbReference type="ARBA" id="ARBA00022555"/>
    </source>
</evidence>
<feature type="region of interest" description="Interaction with tRNA" evidence="9">
    <location>
        <begin position="346"/>
        <end position="347"/>
    </location>
</feature>
<dbReference type="EC" id="2.8.1.13" evidence="9"/>
<keyword evidence="7" id="KW-1015">Disulfide bond</keyword>
<dbReference type="InterPro" id="IPR046885">
    <property type="entry name" value="MnmA-like_C"/>
</dbReference>
<keyword evidence="2 9" id="KW-0808">Transferase</keyword>
<keyword evidence="4 9" id="KW-0547">Nucleotide-binding</keyword>
<dbReference type="Gene3D" id="2.30.30.280">
    <property type="entry name" value="Adenine nucleotide alpha hydrolases-like domains"/>
    <property type="match status" value="1"/>
</dbReference>
<evidence type="ECO:0000256" key="4">
    <source>
        <dbReference type="ARBA" id="ARBA00022741"/>
    </source>
</evidence>
<protein>
    <recommendedName>
        <fullName evidence="9">tRNA-specific 2-thiouridylase MnmA</fullName>
        <ecNumber evidence="9">2.8.1.13</ecNumber>
    </recommendedName>
</protein>
<dbReference type="InterPro" id="IPR023382">
    <property type="entry name" value="MnmA-like_central_sf"/>
</dbReference>
<dbReference type="PANTHER" id="PTHR11933:SF5">
    <property type="entry name" value="MITOCHONDRIAL TRNA-SPECIFIC 2-THIOURIDYLASE 1"/>
    <property type="match status" value="1"/>
</dbReference>
<evidence type="ECO:0000256" key="9">
    <source>
        <dbReference type="HAMAP-Rule" id="MF_00144"/>
    </source>
</evidence>
<feature type="active site" description="Cysteine persulfide intermediate" evidence="9">
    <location>
        <position position="200"/>
    </location>
</feature>
<dbReference type="GO" id="GO:0103016">
    <property type="term" value="F:tRNA-uridine 2-sulfurtransferase activity"/>
    <property type="evidence" value="ECO:0007669"/>
    <property type="project" value="UniProtKB-EC"/>
</dbReference>
<feature type="binding site" evidence="9">
    <location>
        <position position="124"/>
    </location>
    <ligand>
        <name>ATP</name>
        <dbReference type="ChEBI" id="CHEBI:30616"/>
    </ligand>
</feature>
<feature type="site" description="Interaction with tRNA" evidence="9">
    <location>
        <position position="378"/>
    </location>
</feature>
<accession>A0A2U1JIX1</accession>